<reference evidence="1" key="1">
    <citation type="submission" date="2022-02" db="EMBL/GenBank/DDBJ databases">
        <title>Coral-associated bacteria.</title>
        <authorList>
            <person name="Tang K."/>
            <person name="Wang X."/>
        </authorList>
    </citation>
    <scope>NUCLEOTIDE SEQUENCE</scope>
    <source>
        <strain evidence="1">SCSIO 43006</strain>
    </source>
</reference>
<keyword evidence="2" id="KW-1185">Reference proteome</keyword>
<protein>
    <recommendedName>
        <fullName evidence="3">Phage tail protein</fullName>
    </recommendedName>
</protein>
<name>A0ABY4VAR0_9GAMM</name>
<dbReference type="InterPro" id="IPR032495">
    <property type="entry name" value="Phage_TTP_11"/>
</dbReference>
<evidence type="ECO:0000313" key="1">
    <source>
        <dbReference type="EMBL" id="USD19965.1"/>
    </source>
</evidence>
<organism evidence="1 2">
    <name type="scientific">Microbulbifer variabilis</name>
    <dbReference type="NCBI Taxonomy" id="266805"/>
    <lineage>
        <taxon>Bacteria</taxon>
        <taxon>Pseudomonadati</taxon>
        <taxon>Pseudomonadota</taxon>
        <taxon>Gammaproteobacteria</taxon>
        <taxon>Cellvibrionales</taxon>
        <taxon>Microbulbiferaceae</taxon>
        <taxon>Microbulbifer</taxon>
    </lineage>
</organism>
<accession>A0ABY4VAR0</accession>
<gene>
    <name evidence="1" type="ORF">MJO52_12840</name>
</gene>
<evidence type="ECO:0000313" key="2">
    <source>
        <dbReference type="Proteomes" id="UP001055658"/>
    </source>
</evidence>
<dbReference type="RefSeq" id="WP_252082055.1">
    <property type="nucleotide sequence ID" value="NZ_CP092418.1"/>
</dbReference>
<proteinExistence type="predicted"/>
<dbReference type="Proteomes" id="UP001055658">
    <property type="component" value="Chromosome"/>
</dbReference>
<sequence length="158" mass="17480">MSQLAQGTNIYFIDPADDSVKKVTGLNSFNPGGNPADQLDDTSLEDLDKKFKRGLRTPGQASVGLKIDPRNAVHKRLHELSQDDTVDNMKWAVGWSDGTEEPTVSVTKEFDLPTTRTWFTFEGYVADFPFDFQQNSLVTGEMSIQRSGGSAWTVKSST</sequence>
<evidence type="ECO:0008006" key="3">
    <source>
        <dbReference type="Google" id="ProtNLM"/>
    </source>
</evidence>
<dbReference type="Gene3D" id="4.10.410.40">
    <property type="match status" value="1"/>
</dbReference>
<dbReference type="EMBL" id="CP092418">
    <property type="protein sequence ID" value="USD19965.1"/>
    <property type="molecule type" value="Genomic_DNA"/>
</dbReference>
<dbReference type="Pfam" id="PF16460">
    <property type="entry name" value="Phage_TTP_11"/>
    <property type="match status" value="1"/>
</dbReference>